<proteinExistence type="predicted"/>
<feature type="chain" id="PRO_5012139321" evidence="1">
    <location>
        <begin position="19"/>
        <end position="408"/>
    </location>
</feature>
<feature type="signal peptide" evidence="1">
    <location>
        <begin position="1"/>
        <end position="18"/>
    </location>
</feature>
<dbReference type="CDD" id="cd18773">
    <property type="entry name" value="PDC1_HK_sensor"/>
    <property type="match status" value="1"/>
</dbReference>
<accession>A0A1N6W7C2</accession>
<gene>
    <name evidence="2" type="ORF">SAMN05878282_10937</name>
</gene>
<reference evidence="2 3" key="1">
    <citation type="submission" date="2017-01" db="EMBL/GenBank/DDBJ databases">
        <authorList>
            <person name="Mah S.A."/>
            <person name="Swanson W.J."/>
            <person name="Moy G.W."/>
            <person name="Vacquier V.D."/>
        </authorList>
    </citation>
    <scope>NUCLEOTIDE SEQUENCE [LARGE SCALE GENOMIC DNA]</scope>
    <source>
        <strain evidence="2 3">RU36E</strain>
    </source>
</reference>
<dbReference type="RefSeq" id="WP_076428529.1">
    <property type="nucleotide sequence ID" value="NZ_FTMP01000009.1"/>
</dbReference>
<dbReference type="Gene3D" id="3.30.450.20">
    <property type="entry name" value="PAS domain"/>
    <property type="match status" value="1"/>
</dbReference>
<sequence>MFSRLFIGLLLLTSWANADTADPLPVRLNTSAEEPYQVVMKGELGGLSVDVLQCIFARLQRPYDIKLTSLSRARHNVSQRTTDGFFSSAPDSQVDGYAELSAPLLVEKWYWYALDPHVLNRPIWDRHLRIGSVLGSNSLTWLEARGIPVAQKVTRLEQLVDLLHRGRIDLLLADSHVMDSLSPQKHWQRPLLQRFVRYSPLGVYFSRSFLDEQPDFLKTFNQQVESCAPPGTPLSDEEQTYLRQLISQHIERWAYHPDLLQALRDRQQQGNSQDNIDRLDQQWRGELLLEEKPLIRSVLSSKPSSLLKGIATLYQPLFNELFISAVNGELVASSETTSDYWQGDELDFKQARRLKPGDVHISDIQYDGSTQNFQSKASAPLYDPLNGQFLGVISLGVNVETAFGDNLP</sequence>
<protein>
    <submittedName>
        <fullName evidence="2">ABC-type amino acid transport substrate-binding protein</fullName>
    </submittedName>
</protein>
<dbReference type="SUPFAM" id="SSF53850">
    <property type="entry name" value="Periplasmic binding protein-like II"/>
    <property type="match status" value="1"/>
</dbReference>
<dbReference type="EMBL" id="FTMP01000009">
    <property type="protein sequence ID" value="SIQ85994.1"/>
    <property type="molecule type" value="Genomic_DNA"/>
</dbReference>
<evidence type="ECO:0000313" key="2">
    <source>
        <dbReference type="EMBL" id="SIQ85994.1"/>
    </source>
</evidence>
<keyword evidence="1" id="KW-0732">Signal</keyword>
<evidence type="ECO:0000256" key="1">
    <source>
        <dbReference type="SAM" id="SignalP"/>
    </source>
</evidence>
<dbReference type="Gene3D" id="3.40.190.10">
    <property type="entry name" value="Periplasmic binding protein-like II"/>
    <property type="match status" value="2"/>
</dbReference>
<evidence type="ECO:0000313" key="3">
    <source>
        <dbReference type="Proteomes" id="UP000185841"/>
    </source>
</evidence>
<dbReference type="Proteomes" id="UP000185841">
    <property type="component" value="Unassembled WGS sequence"/>
</dbReference>
<dbReference type="AlphaFoldDB" id="A0A1N6W7C2"/>
<organism evidence="2 3">
    <name type="scientific">Aquipseudomonas alcaligenes</name>
    <name type="common">Pseudomonas alcaligenes</name>
    <dbReference type="NCBI Taxonomy" id="43263"/>
    <lineage>
        <taxon>Bacteria</taxon>
        <taxon>Pseudomonadati</taxon>
        <taxon>Pseudomonadota</taxon>
        <taxon>Gammaproteobacteria</taxon>
        <taxon>Pseudomonadales</taxon>
        <taxon>Pseudomonadaceae</taxon>
        <taxon>Aquipseudomonas</taxon>
    </lineage>
</organism>
<name>A0A1N6W7C2_AQUAC</name>